<proteinExistence type="predicted"/>
<dbReference type="PANTHER" id="PTHR45947">
    <property type="entry name" value="SULFOQUINOVOSYL TRANSFERASE SQD2"/>
    <property type="match status" value="1"/>
</dbReference>
<dbReference type="SUPFAM" id="SSF53756">
    <property type="entry name" value="UDP-Glycosyltransferase/glycogen phosphorylase"/>
    <property type="match status" value="1"/>
</dbReference>
<evidence type="ECO:0000313" key="4">
    <source>
        <dbReference type="Proteomes" id="UP000271031"/>
    </source>
</evidence>
<dbReference type="OrthoDB" id="9804196at2"/>
<evidence type="ECO:0000259" key="2">
    <source>
        <dbReference type="Pfam" id="PF13439"/>
    </source>
</evidence>
<dbReference type="Gene3D" id="3.40.50.2000">
    <property type="entry name" value="Glycogen Phosphorylase B"/>
    <property type="match status" value="2"/>
</dbReference>
<evidence type="ECO:0000259" key="1">
    <source>
        <dbReference type="Pfam" id="PF00534"/>
    </source>
</evidence>
<feature type="domain" description="Glycosyltransferase subfamily 4-like N-terminal" evidence="2">
    <location>
        <begin position="16"/>
        <end position="175"/>
    </location>
</feature>
<accession>A0A3M8DS94</accession>
<name>A0A3M8DS94_9BACL</name>
<dbReference type="InterPro" id="IPR001296">
    <property type="entry name" value="Glyco_trans_1"/>
</dbReference>
<dbReference type="PANTHER" id="PTHR45947:SF3">
    <property type="entry name" value="SULFOQUINOVOSYL TRANSFERASE SQD2"/>
    <property type="match status" value="1"/>
</dbReference>
<dbReference type="InterPro" id="IPR028098">
    <property type="entry name" value="Glyco_trans_4-like_N"/>
</dbReference>
<feature type="domain" description="Glycosyl transferase family 1" evidence="1">
    <location>
        <begin position="187"/>
        <end position="354"/>
    </location>
</feature>
<dbReference type="Pfam" id="PF00534">
    <property type="entry name" value="Glycos_transf_1"/>
    <property type="match status" value="1"/>
</dbReference>
<dbReference type="AlphaFoldDB" id="A0A3M8DS94"/>
<keyword evidence="4" id="KW-1185">Reference proteome</keyword>
<dbReference type="GO" id="GO:0016757">
    <property type="term" value="F:glycosyltransferase activity"/>
    <property type="evidence" value="ECO:0007669"/>
    <property type="project" value="InterPro"/>
</dbReference>
<dbReference type="RefSeq" id="WP_122917287.1">
    <property type="nucleotide sequence ID" value="NZ_RHHQ01000007.1"/>
</dbReference>
<reference evidence="3 4" key="1">
    <citation type="submission" date="2018-10" db="EMBL/GenBank/DDBJ databases">
        <title>Phylogenomics of Brevibacillus.</title>
        <authorList>
            <person name="Dunlap C."/>
        </authorList>
    </citation>
    <scope>NUCLEOTIDE SEQUENCE [LARGE SCALE GENOMIC DNA]</scope>
    <source>
        <strain evidence="3 4">JCM 15716</strain>
    </source>
</reference>
<dbReference type="Pfam" id="PF13439">
    <property type="entry name" value="Glyco_transf_4"/>
    <property type="match status" value="1"/>
</dbReference>
<dbReference type="InterPro" id="IPR050194">
    <property type="entry name" value="Glycosyltransferase_grp1"/>
</dbReference>
<organism evidence="3 4">
    <name type="scientific">Brevibacillus fluminis</name>
    <dbReference type="NCBI Taxonomy" id="511487"/>
    <lineage>
        <taxon>Bacteria</taxon>
        <taxon>Bacillati</taxon>
        <taxon>Bacillota</taxon>
        <taxon>Bacilli</taxon>
        <taxon>Bacillales</taxon>
        <taxon>Paenibacillaceae</taxon>
        <taxon>Brevibacillus</taxon>
    </lineage>
</organism>
<comment type="caution">
    <text evidence="3">The sequence shown here is derived from an EMBL/GenBank/DDBJ whole genome shotgun (WGS) entry which is preliminary data.</text>
</comment>
<dbReference type="EMBL" id="RHHQ01000007">
    <property type="protein sequence ID" value="RNB90359.1"/>
    <property type="molecule type" value="Genomic_DNA"/>
</dbReference>
<gene>
    <name evidence="3" type="ORF">EDM56_07540</name>
</gene>
<protein>
    <submittedName>
        <fullName evidence="3">Glycosyltransferase</fullName>
    </submittedName>
</protein>
<sequence>MNSKLRILHVIGGGEFGGAEQHILNLIQAFPEEEAQVAVVCFYDSVFASRLREANIEVIPLHQFGRFDLRLLQGIKEAVHTYQPDIIHTHGIKANFFTRLAVKHSVPVLVTTVHSNLRYDYHSKLAYFAVSWMERLTRHYNKHYIAISGAIGELLRQDRVAPDAISLIFNGIDLSPFRQTQLKESDRKRLLQEWNLPQDAFIFGTMARFVPVKGLHLILEAFAQLIAAEKGAIPYRLVLVGDGPERTRLEDLTAKLNLTEYVRFPGFRQDIPVVLHAFDTFVHSSLYEGMGYTIIEAMAAEVPVIATSVGGVKELVFQDQNGLLIPPNSVTELVRAMERLAADPALRARFADAALAKVEETFTIGQMARQTLELYRKLLADAAR</sequence>
<evidence type="ECO:0000313" key="3">
    <source>
        <dbReference type="EMBL" id="RNB90359.1"/>
    </source>
</evidence>
<keyword evidence="3" id="KW-0808">Transferase</keyword>
<dbReference type="Proteomes" id="UP000271031">
    <property type="component" value="Unassembled WGS sequence"/>
</dbReference>